<evidence type="ECO:0000256" key="8">
    <source>
        <dbReference type="RuleBase" id="RU363032"/>
    </source>
</evidence>
<dbReference type="PANTHER" id="PTHR30614">
    <property type="entry name" value="MEMBRANE COMPONENT OF AMINO ACID ABC TRANSPORTER"/>
    <property type="match status" value="1"/>
</dbReference>
<proteinExistence type="inferred from homology"/>
<dbReference type="Pfam" id="PF00528">
    <property type="entry name" value="BPD_transp_1"/>
    <property type="match status" value="1"/>
</dbReference>
<evidence type="ECO:0000313" key="11">
    <source>
        <dbReference type="Proteomes" id="UP000254841"/>
    </source>
</evidence>
<keyword evidence="5 8" id="KW-0812">Transmembrane</keyword>
<dbReference type="Proteomes" id="UP000254841">
    <property type="component" value="Unassembled WGS sequence"/>
</dbReference>
<comment type="similarity">
    <text evidence="2">Belongs to the binding-protein-dependent transport system permease family. HisMQ subfamily.</text>
</comment>
<dbReference type="InterPro" id="IPR000515">
    <property type="entry name" value="MetI-like"/>
</dbReference>
<dbReference type="GO" id="GO:0006865">
    <property type="term" value="P:amino acid transport"/>
    <property type="evidence" value="ECO:0007669"/>
    <property type="project" value="TreeGrafter"/>
</dbReference>
<dbReference type="GO" id="GO:0022857">
    <property type="term" value="F:transmembrane transporter activity"/>
    <property type="evidence" value="ECO:0007669"/>
    <property type="project" value="InterPro"/>
</dbReference>
<evidence type="ECO:0000313" key="10">
    <source>
        <dbReference type="EMBL" id="STO97953.1"/>
    </source>
</evidence>
<dbReference type="SUPFAM" id="SSF161098">
    <property type="entry name" value="MetI-like"/>
    <property type="match status" value="1"/>
</dbReference>
<evidence type="ECO:0000256" key="7">
    <source>
        <dbReference type="ARBA" id="ARBA00023136"/>
    </source>
</evidence>
<dbReference type="RefSeq" id="WP_115012141.1">
    <property type="nucleotide sequence ID" value="NZ_UGHV01000001.1"/>
</dbReference>
<organism evidence="10 11">
    <name type="scientific">Helicobacter canis</name>
    <dbReference type="NCBI Taxonomy" id="29419"/>
    <lineage>
        <taxon>Bacteria</taxon>
        <taxon>Pseudomonadati</taxon>
        <taxon>Campylobacterota</taxon>
        <taxon>Epsilonproteobacteria</taxon>
        <taxon>Campylobacterales</taxon>
        <taxon>Helicobacteraceae</taxon>
        <taxon>Helicobacter</taxon>
    </lineage>
</organism>
<gene>
    <name evidence="10" type="primary">glnP_2</name>
    <name evidence="10" type="ORF">NCTC12410_01798</name>
</gene>
<feature type="transmembrane region" description="Helical" evidence="8">
    <location>
        <begin position="152"/>
        <end position="171"/>
    </location>
</feature>
<dbReference type="CDD" id="cd06261">
    <property type="entry name" value="TM_PBP2"/>
    <property type="match status" value="1"/>
</dbReference>
<dbReference type="OrthoDB" id="92598at2"/>
<comment type="subcellular location">
    <subcellularLocation>
        <location evidence="1">Cell inner membrane</location>
        <topology evidence="1">Multi-pass membrane protein</topology>
    </subcellularLocation>
    <subcellularLocation>
        <location evidence="8">Cell membrane</location>
        <topology evidence="8">Multi-pass membrane protein</topology>
    </subcellularLocation>
</comment>
<sequence length="219" mass="23858">MEVLFAGNNLLRLLQGLGVSFSIALVAIACSIVIGIVVGFMMLSRFMILRIVCKLYLESVRIIPILALLYVCYFGLPQLLHISLSNIAVAVLVFSFWGGAEMADLVRGALSSVDKHQRESALSLGLSPLQAQIFIILPIASKRLLPGLINLFTRMIKTTALLLFIGIADMLQVGRQIIEANRSIPTAAFSVYGALLVGYFAMCFPLSRLAKSLENRAKA</sequence>
<feature type="transmembrane region" description="Helical" evidence="8">
    <location>
        <begin position="20"/>
        <end position="43"/>
    </location>
</feature>
<evidence type="ECO:0000256" key="5">
    <source>
        <dbReference type="ARBA" id="ARBA00022692"/>
    </source>
</evidence>
<evidence type="ECO:0000256" key="4">
    <source>
        <dbReference type="ARBA" id="ARBA00022475"/>
    </source>
</evidence>
<evidence type="ECO:0000259" key="9">
    <source>
        <dbReference type="PROSITE" id="PS50928"/>
    </source>
</evidence>
<feature type="transmembrane region" description="Helical" evidence="8">
    <location>
        <begin position="55"/>
        <end position="76"/>
    </location>
</feature>
<dbReference type="InterPro" id="IPR043429">
    <property type="entry name" value="ArtM/GltK/GlnP/TcyL/YhdX-like"/>
</dbReference>
<evidence type="ECO:0000256" key="3">
    <source>
        <dbReference type="ARBA" id="ARBA00022448"/>
    </source>
</evidence>
<protein>
    <submittedName>
        <fullName evidence="10">Glutamine ABC transporter permease protein</fullName>
    </submittedName>
</protein>
<keyword evidence="7 8" id="KW-0472">Membrane</keyword>
<dbReference type="PROSITE" id="PS50928">
    <property type="entry name" value="ABC_TM1"/>
    <property type="match status" value="1"/>
</dbReference>
<name>A0A377J836_9HELI</name>
<keyword evidence="3 8" id="KW-0813">Transport</keyword>
<dbReference type="EMBL" id="UGHV01000001">
    <property type="protein sequence ID" value="STO97953.1"/>
    <property type="molecule type" value="Genomic_DNA"/>
</dbReference>
<feature type="domain" description="ABC transmembrane type-1" evidence="9">
    <location>
        <begin position="17"/>
        <end position="210"/>
    </location>
</feature>
<dbReference type="AlphaFoldDB" id="A0A377J836"/>
<evidence type="ECO:0000256" key="6">
    <source>
        <dbReference type="ARBA" id="ARBA00022989"/>
    </source>
</evidence>
<dbReference type="InterPro" id="IPR035906">
    <property type="entry name" value="MetI-like_sf"/>
</dbReference>
<accession>A0A377J836</accession>
<dbReference type="NCBIfam" id="TIGR01726">
    <property type="entry name" value="HEQRo_perm_3TM"/>
    <property type="match status" value="1"/>
</dbReference>
<dbReference type="Gene3D" id="1.10.3720.10">
    <property type="entry name" value="MetI-like"/>
    <property type="match status" value="1"/>
</dbReference>
<feature type="transmembrane region" description="Helical" evidence="8">
    <location>
        <begin position="82"/>
        <end position="100"/>
    </location>
</feature>
<dbReference type="PANTHER" id="PTHR30614:SF36">
    <property type="entry name" value="ABC TRANSPORTER MEMBRANE-SPANNING PERMEASE-GLUTAMINE TRANSPORT"/>
    <property type="match status" value="1"/>
</dbReference>
<evidence type="ECO:0000256" key="1">
    <source>
        <dbReference type="ARBA" id="ARBA00004429"/>
    </source>
</evidence>
<keyword evidence="6 8" id="KW-1133">Transmembrane helix</keyword>
<reference evidence="10 11" key="1">
    <citation type="submission" date="2018-06" db="EMBL/GenBank/DDBJ databases">
        <authorList>
            <consortium name="Pathogen Informatics"/>
            <person name="Doyle S."/>
        </authorList>
    </citation>
    <scope>NUCLEOTIDE SEQUENCE [LARGE SCALE GENOMIC DNA]</scope>
    <source>
        <strain evidence="10 11">NCTC12410</strain>
    </source>
</reference>
<dbReference type="InterPro" id="IPR010065">
    <property type="entry name" value="AA_ABC_transptr_permease_3TM"/>
</dbReference>
<keyword evidence="4" id="KW-1003">Cell membrane</keyword>
<feature type="transmembrane region" description="Helical" evidence="8">
    <location>
        <begin position="183"/>
        <end position="202"/>
    </location>
</feature>
<evidence type="ECO:0000256" key="2">
    <source>
        <dbReference type="ARBA" id="ARBA00010072"/>
    </source>
</evidence>
<dbReference type="GO" id="GO:0043190">
    <property type="term" value="C:ATP-binding cassette (ABC) transporter complex"/>
    <property type="evidence" value="ECO:0007669"/>
    <property type="project" value="InterPro"/>
</dbReference>